<dbReference type="AlphaFoldDB" id="A0A814MBE0"/>
<comment type="caution">
    <text evidence="1">The sequence shown here is derived from an EMBL/GenBank/DDBJ whole genome shotgun (WGS) entry which is preliminary data.</text>
</comment>
<organism evidence="1 2">
    <name type="scientific">Adineta ricciae</name>
    <name type="common">Rotifer</name>
    <dbReference type="NCBI Taxonomy" id="249248"/>
    <lineage>
        <taxon>Eukaryota</taxon>
        <taxon>Metazoa</taxon>
        <taxon>Spiralia</taxon>
        <taxon>Gnathifera</taxon>
        <taxon>Rotifera</taxon>
        <taxon>Eurotatoria</taxon>
        <taxon>Bdelloidea</taxon>
        <taxon>Adinetida</taxon>
        <taxon>Adinetidae</taxon>
        <taxon>Adineta</taxon>
    </lineage>
</organism>
<sequence>MGSTLSNNSIYTKEDVEMEIVNLTPRLPMAELMNGGIIKLQGANGFFNPNSLLDASWLQNAITVQDYREAINYINQCTAHAFIGFSKLYSIADRPIRENLRTQAGTAAVKKINEHLKSVEFVYQQTTQMVPMSMTYSTDPVIQSLGRYNRMKGESQHNYFDDLAAIAGYRSFIEHLGVVDWDWMTLFVNERRTL</sequence>
<proteinExistence type="predicted"/>
<dbReference type="EMBL" id="CAJNOR010001110">
    <property type="protein sequence ID" value="CAF1077056.1"/>
    <property type="molecule type" value="Genomic_DNA"/>
</dbReference>
<accession>A0A814MBE0</accession>
<protein>
    <submittedName>
        <fullName evidence="1">Uncharacterized protein</fullName>
    </submittedName>
</protein>
<dbReference type="Proteomes" id="UP000663828">
    <property type="component" value="Unassembled WGS sequence"/>
</dbReference>
<reference evidence="1" key="1">
    <citation type="submission" date="2021-02" db="EMBL/GenBank/DDBJ databases">
        <authorList>
            <person name="Nowell W R."/>
        </authorList>
    </citation>
    <scope>NUCLEOTIDE SEQUENCE</scope>
</reference>
<evidence type="ECO:0000313" key="1">
    <source>
        <dbReference type="EMBL" id="CAF1077056.1"/>
    </source>
</evidence>
<evidence type="ECO:0000313" key="2">
    <source>
        <dbReference type="Proteomes" id="UP000663828"/>
    </source>
</evidence>
<gene>
    <name evidence="1" type="ORF">XAT740_LOCUS17124</name>
</gene>
<name>A0A814MBE0_ADIRI</name>
<keyword evidence="2" id="KW-1185">Reference proteome</keyword>